<evidence type="ECO:0000256" key="1">
    <source>
        <dbReference type="SAM" id="Phobius"/>
    </source>
</evidence>
<keyword evidence="1" id="KW-1133">Transmembrane helix</keyword>
<dbReference type="Pfam" id="PF07898">
    <property type="entry name" value="DUF1676"/>
    <property type="match status" value="1"/>
</dbReference>
<feature type="chain" id="PRO_5043991166" description="Osiris 16" evidence="2">
    <location>
        <begin position="19"/>
        <end position="346"/>
    </location>
</feature>
<dbReference type="PANTHER" id="PTHR21879">
    <property type="entry name" value="FI03362P-RELATED-RELATED"/>
    <property type="match status" value="1"/>
</dbReference>
<evidence type="ECO:0000313" key="3">
    <source>
        <dbReference type="EMBL" id="KAL0277505.1"/>
    </source>
</evidence>
<dbReference type="GO" id="GO:0016020">
    <property type="term" value="C:membrane"/>
    <property type="evidence" value="ECO:0007669"/>
    <property type="project" value="TreeGrafter"/>
</dbReference>
<sequence length="346" mass="38154">MSVYWVPLLLFAVGPVRSVLSANDTATDSPGEGSASDIVRKVIAKGCAKKYTVTCFKMDMVNLVDLLSETDSYQIFPGISVVSDNATEGPPKKLPDTVIRSLARDFPYGEDRQLDEYLIGRISEYLTTHSVSLKLLDPQTAEKAKSLKARGKGNKGSLMAGLMMMKGTLMTIGFGALAALAGKALMTALLSLMLSAILGLRSSNQGHAHKQTTYEIISKPIYSHSHTHSAEIQHEHDHGHGHAASYAYGRNLDYNDGTRAAEVEYIQLPATKEDGEFDNKRAQAYEYGNVEYKTISDEDLKNYYNNLEFAASRNHELKYRKQKTFPENNYFPPLTTVTPPTVTANT</sequence>
<organism evidence="3">
    <name type="scientific">Menopon gallinae</name>
    <name type="common">poultry shaft louse</name>
    <dbReference type="NCBI Taxonomy" id="328185"/>
    <lineage>
        <taxon>Eukaryota</taxon>
        <taxon>Metazoa</taxon>
        <taxon>Ecdysozoa</taxon>
        <taxon>Arthropoda</taxon>
        <taxon>Hexapoda</taxon>
        <taxon>Insecta</taxon>
        <taxon>Pterygota</taxon>
        <taxon>Neoptera</taxon>
        <taxon>Paraneoptera</taxon>
        <taxon>Psocodea</taxon>
        <taxon>Troctomorpha</taxon>
        <taxon>Phthiraptera</taxon>
        <taxon>Amblycera</taxon>
        <taxon>Menoponidae</taxon>
        <taxon>Menopon</taxon>
    </lineage>
</organism>
<evidence type="ECO:0000256" key="2">
    <source>
        <dbReference type="SAM" id="SignalP"/>
    </source>
</evidence>
<dbReference type="EMBL" id="JARGDH010000002">
    <property type="protein sequence ID" value="KAL0277505.1"/>
    <property type="molecule type" value="Genomic_DNA"/>
</dbReference>
<evidence type="ECO:0008006" key="4">
    <source>
        <dbReference type="Google" id="ProtNLM"/>
    </source>
</evidence>
<comment type="caution">
    <text evidence="3">The sequence shown here is derived from an EMBL/GenBank/DDBJ whole genome shotgun (WGS) entry which is preliminary data.</text>
</comment>
<dbReference type="AlphaFoldDB" id="A0AAW2I562"/>
<keyword evidence="1" id="KW-0472">Membrane</keyword>
<dbReference type="PANTHER" id="PTHR21879:SF9">
    <property type="entry name" value="OSIRIS 16"/>
    <property type="match status" value="1"/>
</dbReference>
<accession>A0AAW2I562</accession>
<gene>
    <name evidence="3" type="ORF">PYX00_004757</name>
</gene>
<proteinExistence type="predicted"/>
<feature type="signal peptide" evidence="2">
    <location>
        <begin position="1"/>
        <end position="18"/>
    </location>
</feature>
<dbReference type="InterPro" id="IPR012464">
    <property type="entry name" value="DUF1676"/>
</dbReference>
<keyword evidence="1" id="KW-0812">Transmembrane</keyword>
<feature type="transmembrane region" description="Helical" evidence="1">
    <location>
        <begin position="172"/>
        <end position="200"/>
    </location>
</feature>
<protein>
    <recommendedName>
        <fullName evidence="4">Osiris 16</fullName>
    </recommendedName>
</protein>
<reference evidence="3" key="1">
    <citation type="journal article" date="2024" name="Gigascience">
        <title>Chromosome-level genome of the poultry shaft louse Menopon gallinae provides insight into the host-switching and adaptive evolution of parasitic lice.</title>
        <authorList>
            <person name="Xu Y."/>
            <person name="Ma L."/>
            <person name="Liu S."/>
            <person name="Liang Y."/>
            <person name="Liu Q."/>
            <person name="He Z."/>
            <person name="Tian L."/>
            <person name="Duan Y."/>
            <person name="Cai W."/>
            <person name="Li H."/>
            <person name="Song F."/>
        </authorList>
    </citation>
    <scope>NUCLEOTIDE SEQUENCE</scope>
    <source>
        <strain evidence="3">Cailab_2023a</strain>
    </source>
</reference>
<keyword evidence="2" id="KW-0732">Signal</keyword>
<name>A0AAW2I562_9NEOP</name>